<reference evidence="3" key="1">
    <citation type="journal article" date="2014" name="Int. J. Syst. Evol. Microbiol.">
        <title>Complete genome sequence of Corynebacterium casei LMG S-19264T (=DSM 44701T), isolated from a smear-ripened cheese.</title>
        <authorList>
            <consortium name="US DOE Joint Genome Institute (JGI-PGF)"/>
            <person name="Walter F."/>
            <person name="Albersmeier A."/>
            <person name="Kalinowski J."/>
            <person name="Ruckert C."/>
        </authorList>
    </citation>
    <scope>NUCLEOTIDE SEQUENCE</scope>
    <source>
        <strain evidence="3">CGMCC 1.12214</strain>
    </source>
</reference>
<dbReference type="PANTHER" id="PTHR39962">
    <property type="entry name" value="BLL4848 PROTEIN"/>
    <property type="match status" value="1"/>
</dbReference>
<keyword evidence="4" id="KW-1185">Reference proteome</keyword>
<evidence type="ECO:0000313" key="4">
    <source>
        <dbReference type="Proteomes" id="UP000603912"/>
    </source>
</evidence>
<dbReference type="Pfam" id="PF06230">
    <property type="entry name" value="LpxI_C"/>
    <property type="match status" value="1"/>
</dbReference>
<comment type="caution">
    <text evidence="3">The sequence shown here is derived from an EMBL/GenBank/DDBJ whole genome shotgun (WGS) entry which is preliminary data.</text>
</comment>
<reference evidence="3" key="2">
    <citation type="submission" date="2020-09" db="EMBL/GenBank/DDBJ databases">
        <authorList>
            <person name="Sun Q."/>
            <person name="Zhou Y."/>
        </authorList>
    </citation>
    <scope>NUCLEOTIDE SEQUENCE</scope>
    <source>
        <strain evidence="3">CGMCC 1.12214</strain>
    </source>
</reference>
<gene>
    <name evidence="3" type="ORF">GCM10007036_26400</name>
</gene>
<sequence length="279" mass="28432">MPDAGVVAIVAGGGRFPAEVAEAARAAGRQVAVIALRGFADKDVAGKPHAVVDMLDPAGLLELLSGIKPDCVVLAGAVTRPGPLALASVFSAFRNRDELARIFAKGDDRLLRGAVGLIEDAGFRVVGAQEIAPGILAPEGAIGAVAPRPEHQRDIVTGTELLAVTGPFDIGQAVVVCGGRVLAVEGPEGTDAMLERVAGLQRSKRVRLDGQGGVLVKRPKSGQDLRVDLPAIGPRTVERARAAGLAGIAVQAGGVVLVDRAELLRAADRVGLFVVGTGA</sequence>
<proteinExistence type="predicted"/>
<evidence type="ECO:0000313" key="3">
    <source>
        <dbReference type="EMBL" id="GGH21824.1"/>
    </source>
</evidence>
<dbReference type="Gene3D" id="3.40.140.80">
    <property type="match status" value="1"/>
</dbReference>
<dbReference type="InterPro" id="IPR053174">
    <property type="entry name" value="LpxI"/>
</dbReference>
<protein>
    <recommendedName>
        <fullName evidence="5">UDP-2,3-diacylglucosamine pyrophosphatase LpxI</fullName>
    </recommendedName>
</protein>
<evidence type="ECO:0008006" key="5">
    <source>
        <dbReference type="Google" id="ProtNLM"/>
    </source>
</evidence>
<evidence type="ECO:0000259" key="2">
    <source>
        <dbReference type="Pfam" id="PF17930"/>
    </source>
</evidence>
<evidence type="ECO:0000259" key="1">
    <source>
        <dbReference type="Pfam" id="PF06230"/>
    </source>
</evidence>
<organism evidence="3 4">
    <name type="scientific">Alsobacter metallidurans</name>
    <dbReference type="NCBI Taxonomy" id="340221"/>
    <lineage>
        <taxon>Bacteria</taxon>
        <taxon>Pseudomonadati</taxon>
        <taxon>Pseudomonadota</taxon>
        <taxon>Alphaproteobacteria</taxon>
        <taxon>Hyphomicrobiales</taxon>
        <taxon>Alsobacteraceae</taxon>
        <taxon>Alsobacter</taxon>
    </lineage>
</organism>
<feature type="domain" description="LpxI C-terminal" evidence="1">
    <location>
        <begin position="138"/>
        <end position="275"/>
    </location>
</feature>
<dbReference type="InterPro" id="IPR043167">
    <property type="entry name" value="LpxI_C_sf"/>
</dbReference>
<dbReference type="EMBL" id="BMES01000002">
    <property type="protein sequence ID" value="GGH21824.1"/>
    <property type="molecule type" value="Genomic_DNA"/>
</dbReference>
<dbReference type="InterPro" id="IPR010415">
    <property type="entry name" value="LpxI_C"/>
</dbReference>
<dbReference type="Gene3D" id="3.40.50.20">
    <property type="match status" value="1"/>
</dbReference>
<name>A0A917I899_9HYPH</name>
<feature type="domain" description="LpxI N-terminal" evidence="2">
    <location>
        <begin position="7"/>
        <end position="134"/>
    </location>
</feature>
<dbReference type="Proteomes" id="UP000603912">
    <property type="component" value="Unassembled WGS sequence"/>
</dbReference>
<dbReference type="InterPro" id="IPR041255">
    <property type="entry name" value="LpxI_N"/>
</dbReference>
<dbReference type="RefSeq" id="WP_188518218.1">
    <property type="nucleotide sequence ID" value="NZ_BMES01000002.1"/>
</dbReference>
<accession>A0A917I899</accession>
<dbReference type="PANTHER" id="PTHR39962:SF1">
    <property type="entry name" value="LPXI FAMILY PROTEIN"/>
    <property type="match status" value="1"/>
</dbReference>
<dbReference type="AlphaFoldDB" id="A0A917I899"/>
<dbReference type="Pfam" id="PF17930">
    <property type="entry name" value="LpxI_N"/>
    <property type="match status" value="1"/>
</dbReference>